<accession>A0A8H3H0U5</accession>
<dbReference type="Proteomes" id="UP000663850">
    <property type="component" value="Unassembled WGS sequence"/>
</dbReference>
<keyword evidence="1" id="KW-0175">Coiled coil</keyword>
<evidence type="ECO:0000313" key="4">
    <source>
        <dbReference type="Proteomes" id="UP000663850"/>
    </source>
</evidence>
<feature type="compositionally biased region" description="Polar residues" evidence="2">
    <location>
        <begin position="37"/>
        <end position="47"/>
    </location>
</feature>
<evidence type="ECO:0000313" key="3">
    <source>
        <dbReference type="EMBL" id="CAE6474771.1"/>
    </source>
</evidence>
<evidence type="ECO:0000256" key="1">
    <source>
        <dbReference type="SAM" id="Coils"/>
    </source>
</evidence>
<evidence type="ECO:0000256" key="2">
    <source>
        <dbReference type="SAM" id="MobiDB-lite"/>
    </source>
</evidence>
<proteinExistence type="predicted"/>
<comment type="caution">
    <text evidence="3">The sequence shown here is derived from an EMBL/GenBank/DDBJ whole genome shotgun (WGS) entry which is preliminary data.</text>
</comment>
<protein>
    <submittedName>
        <fullName evidence="3">Uncharacterized protein</fullName>
    </submittedName>
</protein>
<dbReference type="AlphaFoldDB" id="A0A8H3H0U5"/>
<name>A0A8H3H0U5_9AGAM</name>
<feature type="region of interest" description="Disordered" evidence="2">
    <location>
        <begin position="1"/>
        <end position="88"/>
    </location>
</feature>
<feature type="compositionally biased region" description="Polar residues" evidence="2">
    <location>
        <begin position="1"/>
        <end position="16"/>
    </location>
</feature>
<organism evidence="3 4">
    <name type="scientific">Rhizoctonia solani</name>
    <dbReference type="NCBI Taxonomy" id="456999"/>
    <lineage>
        <taxon>Eukaryota</taxon>
        <taxon>Fungi</taxon>
        <taxon>Dikarya</taxon>
        <taxon>Basidiomycota</taxon>
        <taxon>Agaricomycotina</taxon>
        <taxon>Agaricomycetes</taxon>
        <taxon>Cantharellales</taxon>
        <taxon>Ceratobasidiaceae</taxon>
        <taxon>Rhizoctonia</taxon>
    </lineage>
</organism>
<feature type="coiled-coil region" evidence="1">
    <location>
        <begin position="246"/>
        <end position="280"/>
    </location>
</feature>
<sequence length="319" mass="35376">MSQSDTESIQHLNHLSDNIFKSPDGRAGAKRPRERSVSPTLGGTMNLASARGLESEEPLLSFSDLIRPLSATPSPEPSLPSDTPPRGQQIRETRFSSELFNGRYLDDRISPSGEEESDELMDDARVAEVRGMVIAWGILSRDPGSEQTSSSRERQLAMMVMALTHPARPTASQVATQAEHIRSLLAERSDLSEFRHADRMSFERTAQALSARAAQRNAKWNGSSLTPRETVYEDERPRTMDSHALQEKLATENSRLEHDLQEARREIATLKQGIEDLRISILIRPNTLPASLTSQSEPTKEIPIAIASKQPGLPGPYTF</sequence>
<reference evidence="3" key="1">
    <citation type="submission" date="2021-01" db="EMBL/GenBank/DDBJ databases">
        <authorList>
            <person name="Kaushik A."/>
        </authorList>
    </citation>
    <scope>NUCLEOTIDE SEQUENCE</scope>
    <source>
        <strain evidence="3">Type strain: AG8-Rh-89/</strain>
    </source>
</reference>
<gene>
    <name evidence="3" type="ORF">RDB_LOCUS67145</name>
</gene>
<dbReference type="EMBL" id="CAJMWZ010003453">
    <property type="protein sequence ID" value="CAE6474771.1"/>
    <property type="molecule type" value="Genomic_DNA"/>
</dbReference>